<accession>A0AA39TYL1</accession>
<feature type="region of interest" description="Disordered" evidence="1">
    <location>
        <begin position="227"/>
        <end position="307"/>
    </location>
</feature>
<dbReference type="InterPro" id="IPR013087">
    <property type="entry name" value="Znf_C2H2_type"/>
</dbReference>
<dbReference type="AlphaFoldDB" id="A0AA39TYL1"/>
<keyword evidence="4" id="KW-1185">Reference proteome</keyword>
<feature type="compositionally biased region" description="Basic and acidic residues" evidence="1">
    <location>
        <begin position="191"/>
        <end position="212"/>
    </location>
</feature>
<gene>
    <name evidence="3" type="ORF">EV420DRAFT_1635883</name>
</gene>
<feature type="region of interest" description="Disordered" evidence="1">
    <location>
        <begin position="1"/>
        <end position="31"/>
    </location>
</feature>
<dbReference type="InterPro" id="IPR039258">
    <property type="entry name" value="ZNF511"/>
</dbReference>
<evidence type="ECO:0000256" key="1">
    <source>
        <dbReference type="SAM" id="MobiDB-lite"/>
    </source>
</evidence>
<evidence type="ECO:0000313" key="3">
    <source>
        <dbReference type="EMBL" id="KAK0466844.1"/>
    </source>
</evidence>
<sequence>MSSSKRPRTSVSPTVSPSSSSPEPEPTHKALRTAASAGHPLLCTLPPTCSHKPTPIANSKDLETHYATYHAHVCEEPGCSCVFPEARLLELNAMTLLAAIRKERGDKIFACHLTTCPKVFQTPKARRLHLINAHGFPKEYFFAVTNKGVGGLLKKWGEGASMIRGEWKKKEGNDDEEEEGNDTQSDTGTAEEIKIEEPSHEHDPRAGEKSEDLDALADSMTSLSLVPNSIRFGRGGKGGGFPHSHTHPHHASPDSTDGRTRTRGRGGRRGKRAMSRYAPGGGGQEGGAAMDVDSGPSVGRRGFPRGINRGFVPRARARGLAPPLHTVSRGGPGIIMRGRGGAGTGFV</sequence>
<dbReference type="PANTHER" id="PTHR21354:SF0">
    <property type="entry name" value="ZINC FINGER PROTEIN 511"/>
    <property type="match status" value="1"/>
</dbReference>
<evidence type="ECO:0000259" key="2">
    <source>
        <dbReference type="PROSITE" id="PS00028"/>
    </source>
</evidence>
<dbReference type="RefSeq" id="XP_060337436.1">
    <property type="nucleotide sequence ID" value="XM_060476505.1"/>
</dbReference>
<feature type="region of interest" description="Disordered" evidence="1">
    <location>
        <begin position="166"/>
        <end position="212"/>
    </location>
</feature>
<organism evidence="3 4">
    <name type="scientific">Armillaria tabescens</name>
    <name type="common">Ringless honey mushroom</name>
    <name type="synonym">Agaricus tabescens</name>
    <dbReference type="NCBI Taxonomy" id="1929756"/>
    <lineage>
        <taxon>Eukaryota</taxon>
        <taxon>Fungi</taxon>
        <taxon>Dikarya</taxon>
        <taxon>Basidiomycota</taxon>
        <taxon>Agaricomycotina</taxon>
        <taxon>Agaricomycetes</taxon>
        <taxon>Agaricomycetidae</taxon>
        <taxon>Agaricales</taxon>
        <taxon>Marasmiineae</taxon>
        <taxon>Physalacriaceae</taxon>
        <taxon>Desarmillaria</taxon>
    </lineage>
</organism>
<feature type="compositionally biased region" description="Basic residues" evidence="1">
    <location>
        <begin position="261"/>
        <end position="274"/>
    </location>
</feature>
<dbReference type="EMBL" id="JAUEPS010000003">
    <property type="protein sequence ID" value="KAK0466844.1"/>
    <property type="molecule type" value="Genomic_DNA"/>
</dbReference>
<evidence type="ECO:0000313" key="4">
    <source>
        <dbReference type="Proteomes" id="UP001175211"/>
    </source>
</evidence>
<feature type="compositionally biased region" description="Low complexity" evidence="1">
    <location>
        <begin position="9"/>
        <end position="22"/>
    </location>
</feature>
<dbReference type="GeneID" id="85360053"/>
<feature type="domain" description="C2H2-type" evidence="2">
    <location>
        <begin position="111"/>
        <end position="134"/>
    </location>
</feature>
<protein>
    <recommendedName>
        <fullName evidence="2">C2H2-type domain-containing protein</fullName>
    </recommendedName>
</protein>
<dbReference type="Proteomes" id="UP001175211">
    <property type="component" value="Unassembled WGS sequence"/>
</dbReference>
<dbReference type="PANTHER" id="PTHR21354">
    <property type="entry name" value="ZINC FINGER PROTEIN 511"/>
    <property type="match status" value="1"/>
</dbReference>
<proteinExistence type="predicted"/>
<dbReference type="PROSITE" id="PS00028">
    <property type="entry name" value="ZINC_FINGER_C2H2_1"/>
    <property type="match status" value="1"/>
</dbReference>
<reference evidence="3" key="1">
    <citation type="submission" date="2023-06" db="EMBL/GenBank/DDBJ databases">
        <authorList>
            <consortium name="Lawrence Berkeley National Laboratory"/>
            <person name="Ahrendt S."/>
            <person name="Sahu N."/>
            <person name="Indic B."/>
            <person name="Wong-Bajracharya J."/>
            <person name="Merenyi Z."/>
            <person name="Ke H.-M."/>
            <person name="Monk M."/>
            <person name="Kocsube S."/>
            <person name="Drula E."/>
            <person name="Lipzen A."/>
            <person name="Balint B."/>
            <person name="Henrissat B."/>
            <person name="Andreopoulos B."/>
            <person name="Martin F.M."/>
            <person name="Harder C.B."/>
            <person name="Rigling D."/>
            <person name="Ford K.L."/>
            <person name="Foster G.D."/>
            <person name="Pangilinan J."/>
            <person name="Papanicolaou A."/>
            <person name="Barry K."/>
            <person name="LaButti K."/>
            <person name="Viragh M."/>
            <person name="Koriabine M."/>
            <person name="Yan M."/>
            <person name="Riley R."/>
            <person name="Champramary S."/>
            <person name="Plett K.L."/>
            <person name="Tsai I.J."/>
            <person name="Slot J."/>
            <person name="Sipos G."/>
            <person name="Plett J."/>
            <person name="Nagy L.G."/>
            <person name="Grigoriev I.V."/>
        </authorList>
    </citation>
    <scope>NUCLEOTIDE SEQUENCE</scope>
    <source>
        <strain evidence="3">CCBAS 213</strain>
    </source>
</reference>
<name>A0AA39TYL1_ARMTA</name>
<comment type="caution">
    <text evidence="3">The sequence shown here is derived from an EMBL/GenBank/DDBJ whole genome shotgun (WGS) entry which is preliminary data.</text>
</comment>